<reference evidence="2 3" key="1">
    <citation type="submission" date="2020-10" db="EMBL/GenBank/DDBJ databases">
        <title>Streptomyces ferrugineus complate genome analysis.</title>
        <authorList>
            <person name="Anwar N."/>
        </authorList>
    </citation>
    <scope>NUCLEOTIDE SEQUENCE [LARGE SCALE GENOMIC DNA]</scope>
    <source>
        <strain evidence="2 3">CCTCC AA2014009</strain>
    </source>
</reference>
<sequence>MSGGAIIMMIIAMLIVWGGLVLAIIQLRRHPDPGPEPDEMGIPTAE</sequence>
<dbReference type="AlphaFoldDB" id="A0A7M2SS82"/>
<proteinExistence type="predicted"/>
<name>A0A7M2SS82_9ACTN</name>
<organism evidence="2 3">
    <name type="scientific">Streptomyces ferrugineus</name>
    <dbReference type="NCBI Taxonomy" id="1413221"/>
    <lineage>
        <taxon>Bacteria</taxon>
        <taxon>Bacillati</taxon>
        <taxon>Actinomycetota</taxon>
        <taxon>Actinomycetes</taxon>
        <taxon>Kitasatosporales</taxon>
        <taxon>Streptomycetaceae</taxon>
        <taxon>Streptomyces</taxon>
    </lineage>
</organism>
<keyword evidence="1" id="KW-1133">Transmembrane helix</keyword>
<dbReference type="RefSeq" id="WP_194047028.1">
    <property type="nucleotide sequence ID" value="NZ_CP063373.1"/>
</dbReference>
<dbReference type="EMBL" id="CP063373">
    <property type="protein sequence ID" value="QOV38839.1"/>
    <property type="molecule type" value="Genomic_DNA"/>
</dbReference>
<dbReference type="NCBIfam" id="NF033493">
    <property type="entry name" value="MetS_like_NSS"/>
    <property type="match status" value="1"/>
</dbReference>
<keyword evidence="1" id="KW-0472">Membrane</keyword>
<dbReference type="InterPro" id="IPR031596">
    <property type="entry name" value="MaAIMP_sms"/>
</dbReference>
<dbReference type="KEGG" id="sfeu:IM697_10935"/>
<protein>
    <submittedName>
        <fullName evidence="2">Methionine/alanine import family NSS transporter small subunit</fullName>
    </submittedName>
</protein>
<evidence type="ECO:0000313" key="2">
    <source>
        <dbReference type="EMBL" id="QOV38839.1"/>
    </source>
</evidence>
<keyword evidence="3" id="KW-1185">Reference proteome</keyword>
<keyword evidence="1" id="KW-0812">Transmembrane</keyword>
<feature type="transmembrane region" description="Helical" evidence="1">
    <location>
        <begin position="6"/>
        <end position="25"/>
    </location>
</feature>
<dbReference type="Proteomes" id="UP000594205">
    <property type="component" value="Chromosome"/>
</dbReference>
<evidence type="ECO:0000313" key="3">
    <source>
        <dbReference type="Proteomes" id="UP000594205"/>
    </source>
</evidence>
<accession>A0A7M2SS82</accession>
<gene>
    <name evidence="2" type="ORF">IM697_10935</name>
</gene>
<dbReference type="Pfam" id="PF16951">
    <property type="entry name" value="MaAIMP_sms"/>
    <property type="match status" value="1"/>
</dbReference>
<evidence type="ECO:0000256" key="1">
    <source>
        <dbReference type="SAM" id="Phobius"/>
    </source>
</evidence>